<accession>J9GK27</accession>
<evidence type="ECO:0000313" key="1">
    <source>
        <dbReference type="EMBL" id="EJX07644.1"/>
    </source>
</evidence>
<dbReference type="AlphaFoldDB" id="J9GK27"/>
<comment type="caution">
    <text evidence="1">The sequence shown here is derived from an EMBL/GenBank/DDBJ whole genome shotgun (WGS) entry which is preliminary data.</text>
</comment>
<organism evidence="1">
    <name type="scientific">gut metagenome</name>
    <dbReference type="NCBI Taxonomy" id="749906"/>
    <lineage>
        <taxon>unclassified sequences</taxon>
        <taxon>metagenomes</taxon>
        <taxon>organismal metagenomes</taxon>
    </lineage>
</organism>
<sequence>MNKKCDFFFDCFGNSKKLPTFATANEEKTRMQSGNAQ</sequence>
<dbReference type="EMBL" id="AMCI01000829">
    <property type="protein sequence ID" value="EJX07644.1"/>
    <property type="molecule type" value="Genomic_DNA"/>
</dbReference>
<gene>
    <name evidence="1" type="ORF">EVA_04247</name>
</gene>
<proteinExistence type="predicted"/>
<name>J9GK27_9ZZZZ</name>
<protein>
    <submittedName>
        <fullName evidence="1">Uncharacterized protein</fullName>
    </submittedName>
</protein>
<reference evidence="1" key="1">
    <citation type="journal article" date="2012" name="PLoS ONE">
        <title>Gene sets for utilization of primary and secondary nutrition supplies in the distal gut of endangered iberian lynx.</title>
        <authorList>
            <person name="Alcaide M."/>
            <person name="Messina E."/>
            <person name="Richter M."/>
            <person name="Bargiela R."/>
            <person name="Peplies J."/>
            <person name="Huws S.A."/>
            <person name="Newbold C.J."/>
            <person name="Golyshin P.N."/>
            <person name="Simon M.A."/>
            <person name="Lopez G."/>
            <person name="Yakimov M.M."/>
            <person name="Ferrer M."/>
        </authorList>
    </citation>
    <scope>NUCLEOTIDE SEQUENCE</scope>
</reference>